<dbReference type="GO" id="GO:0016787">
    <property type="term" value="F:hydrolase activity"/>
    <property type="evidence" value="ECO:0007669"/>
    <property type="project" value="UniProtKB-KW"/>
</dbReference>
<dbReference type="AlphaFoldDB" id="A0AA39WZ37"/>
<comment type="caution">
    <text evidence="3">The sequence shown here is derived from an EMBL/GenBank/DDBJ whole genome shotgun (WGS) entry which is preliminary data.</text>
</comment>
<name>A0AA39WZ37_9PEZI</name>
<keyword evidence="3" id="KW-0378">Hydrolase</keyword>
<sequence>MAPSDVVILLIGLHGTGKTTFAGVATNTDVKTHQGKGGGPCTEECVRYTVAYKEKQVTIIDTPGLADRNTSEENIEILHKIAKQLRSLGQERVSGVIYFHSIEGVRLSAIDLDNIRILKKICGVDFFPRVAFVTTRWDRIKQTEWNALLQPRHQELTKAWNDMMPTGPTFKFLNDDSKSHEEVLEYFAAQTGEPSDAIPQLLFAQELDRYRWEQNPIKAVKRSTAGKEMVARGSNVRKGICAFL</sequence>
<dbReference type="Proteomes" id="UP001175000">
    <property type="component" value="Unassembled WGS sequence"/>
</dbReference>
<evidence type="ECO:0000259" key="2">
    <source>
        <dbReference type="Pfam" id="PF04548"/>
    </source>
</evidence>
<keyword evidence="4" id="KW-1185">Reference proteome</keyword>
<proteinExistence type="predicted"/>
<dbReference type="EMBL" id="JAULSU010000003">
    <property type="protein sequence ID" value="KAK0623865.1"/>
    <property type="molecule type" value="Genomic_DNA"/>
</dbReference>
<keyword evidence="1" id="KW-0547">Nucleotide-binding</keyword>
<evidence type="ECO:0000313" key="4">
    <source>
        <dbReference type="Proteomes" id="UP001175000"/>
    </source>
</evidence>
<dbReference type="InterPro" id="IPR027417">
    <property type="entry name" value="P-loop_NTPase"/>
</dbReference>
<accession>A0AA39WZ37</accession>
<dbReference type="GO" id="GO:0005525">
    <property type="term" value="F:GTP binding"/>
    <property type="evidence" value="ECO:0007669"/>
    <property type="project" value="InterPro"/>
</dbReference>
<gene>
    <name evidence="3" type="ORF">B0T14DRAFT_565182</name>
</gene>
<dbReference type="InterPro" id="IPR006703">
    <property type="entry name" value="G_AIG1"/>
</dbReference>
<dbReference type="Pfam" id="PF04548">
    <property type="entry name" value="AIG1"/>
    <property type="match status" value="1"/>
</dbReference>
<evidence type="ECO:0000313" key="3">
    <source>
        <dbReference type="EMBL" id="KAK0623865.1"/>
    </source>
</evidence>
<dbReference type="SUPFAM" id="SSF52540">
    <property type="entry name" value="P-loop containing nucleoside triphosphate hydrolases"/>
    <property type="match status" value="1"/>
</dbReference>
<evidence type="ECO:0000256" key="1">
    <source>
        <dbReference type="ARBA" id="ARBA00022741"/>
    </source>
</evidence>
<reference evidence="3" key="1">
    <citation type="submission" date="2023-06" db="EMBL/GenBank/DDBJ databases">
        <title>Genome-scale phylogeny and comparative genomics of the fungal order Sordariales.</title>
        <authorList>
            <consortium name="Lawrence Berkeley National Laboratory"/>
            <person name="Hensen N."/>
            <person name="Bonometti L."/>
            <person name="Westerberg I."/>
            <person name="Brannstrom I.O."/>
            <person name="Guillou S."/>
            <person name="Cros-Aarteil S."/>
            <person name="Calhoun S."/>
            <person name="Haridas S."/>
            <person name="Kuo A."/>
            <person name="Mondo S."/>
            <person name="Pangilinan J."/>
            <person name="Riley R."/>
            <person name="Labutti K."/>
            <person name="Andreopoulos B."/>
            <person name="Lipzen A."/>
            <person name="Chen C."/>
            <person name="Yanf M."/>
            <person name="Daum C."/>
            <person name="Ng V."/>
            <person name="Clum A."/>
            <person name="Steindorff A."/>
            <person name="Ohm R."/>
            <person name="Martin F."/>
            <person name="Silar P."/>
            <person name="Natvig D."/>
            <person name="Lalanne C."/>
            <person name="Gautier V."/>
            <person name="Ament-Velasquez S.L."/>
            <person name="Kruys A."/>
            <person name="Hutchinson M.I."/>
            <person name="Powell A.J."/>
            <person name="Barry K."/>
            <person name="Miller A.N."/>
            <person name="Grigoriev I.V."/>
            <person name="Debuchy R."/>
            <person name="Gladieux P."/>
            <person name="Thoren M.H."/>
            <person name="Johannesson H."/>
        </authorList>
    </citation>
    <scope>NUCLEOTIDE SEQUENCE</scope>
    <source>
        <strain evidence="3">CBS 606.72</strain>
    </source>
</reference>
<organism evidence="3 4">
    <name type="scientific">Immersiella caudata</name>
    <dbReference type="NCBI Taxonomy" id="314043"/>
    <lineage>
        <taxon>Eukaryota</taxon>
        <taxon>Fungi</taxon>
        <taxon>Dikarya</taxon>
        <taxon>Ascomycota</taxon>
        <taxon>Pezizomycotina</taxon>
        <taxon>Sordariomycetes</taxon>
        <taxon>Sordariomycetidae</taxon>
        <taxon>Sordariales</taxon>
        <taxon>Lasiosphaeriaceae</taxon>
        <taxon>Immersiella</taxon>
    </lineage>
</organism>
<feature type="domain" description="AIG1-type G" evidence="2">
    <location>
        <begin position="8"/>
        <end position="157"/>
    </location>
</feature>
<protein>
    <submittedName>
        <fullName evidence="3">P-loop containing nucleoside triphosphate hydrolase protein</fullName>
    </submittedName>
</protein>
<dbReference type="Gene3D" id="3.40.50.300">
    <property type="entry name" value="P-loop containing nucleotide triphosphate hydrolases"/>
    <property type="match status" value="1"/>
</dbReference>